<dbReference type="STRING" id="930990.A0A067MYK5"/>
<evidence type="ECO:0000313" key="1">
    <source>
        <dbReference type="EMBL" id="KDQ16972.1"/>
    </source>
</evidence>
<dbReference type="AlphaFoldDB" id="A0A067MYK5"/>
<keyword evidence="2" id="KW-1185">Reference proteome</keyword>
<dbReference type="OrthoDB" id="337660at2759"/>
<gene>
    <name evidence="1" type="ORF">BOTBODRAFT_172583</name>
</gene>
<dbReference type="InParanoid" id="A0A067MYK5"/>
<name>A0A067MYK5_BOTB1</name>
<dbReference type="Proteomes" id="UP000027195">
    <property type="component" value="Unassembled WGS sequence"/>
</dbReference>
<accession>A0A067MYK5</accession>
<proteinExistence type="predicted"/>
<dbReference type="HOGENOM" id="CLU_1539767_0_0_1"/>
<reference evidence="2" key="1">
    <citation type="journal article" date="2014" name="Proc. Natl. Acad. Sci. U.S.A.">
        <title>Extensive sampling of basidiomycete genomes demonstrates inadequacy of the white-rot/brown-rot paradigm for wood decay fungi.</title>
        <authorList>
            <person name="Riley R."/>
            <person name="Salamov A.A."/>
            <person name="Brown D.W."/>
            <person name="Nagy L.G."/>
            <person name="Floudas D."/>
            <person name="Held B.W."/>
            <person name="Levasseur A."/>
            <person name="Lombard V."/>
            <person name="Morin E."/>
            <person name="Otillar R."/>
            <person name="Lindquist E.A."/>
            <person name="Sun H."/>
            <person name="LaButti K.M."/>
            <person name="Schmutz J."/>
            <person name="Jabbour D."/>
            <person name="Luo H."/>
            <person name="Baker S.E."/>
            <person name="Pisabarro A.G."/>
            <person name="Walton J.D."/>
            <person name="Blanchette R.A."/>
            <person name="Henrissat B."/>
            <person name="Martin F."/>
            <person name="Cullen D."/>
            <person name="Hibbett D.S."/>
            <person name="Grigoriev I.V."/>
        </authorList>
    </citation>
    <scope>NUCLEOTIDE SEQUENCE [LARGE SCALE GENOMIC DNA]</scope>
    <source>
        <strain evidence="2">FD-172 SS1</strain>
    </source>
</reference>
<organism evidence="1 2">
    <name type="scientific">Botryobasidium botryosum (strain FD-172 SS1)</name>
    <dbReference type="NCBI Taxonomy" id="930990"/>
    <lineage>
        <taxon>Eukaryota</taxon>
        <taxon>Fungi</taxon>
        <taxon>Dikarya</taxon>
        <taxon>Basidiomycota</taxon>
        <taxon>Agaricomycotina</taxon>
        <taxon>Agaricomycetes</taxon>
        <taxon>Cantharellales</taxon>
        <taxon>Botryobasidiaceae</taxon>
        <taxon>Botryobasidium</taxon>
    </lineage>
</organism>
<dbReference type="EMBL" id="KL198025">
    <property type="protein sequence ID" value="KDQ16972.1"/>
    <property type="molecule type" value="Genomic_DNA"/>
</dbReference>
<evidence type="ECO:0000313" key="2">
    <source>
        <dbReference type="Proteomes" id="UP000027195"/>
    </source>
</evidence>
<protein>
    <submittedName>
        <fullName evidence="1">Uncharacterized protein</fullName>
    </submittedName>
</protein>
<sequence>MLLEPSRAGQSPFPDGCLNSERAAELPFEGGDINKKSVAKAILDTLFKDPDDLQKDLYLPSPLRLRPRARAFLYRLPAPHPQYAVRDTTHMHPFALAPYISILNNPVPPLAASSASIRASAGKAPAFAPWVGGSLAGALKTGDEEILRERWDDAFEKSFDSPQSDNRMAAAAGG</sequence>